<protein>
    <submittedName>
        <fullName evidence="2">Uncharacterized protein</fullName>
    </submittedName>
</protein>
<keyword evidence="3" id="KW-1185">Reference proteome</keyword>
<keyword evidence="1" id="KW-0472">Membrane</keyword>
<keyword evidence="1" id="KW-1133">Transmembrane helix</keyword>
<dbReference type="EMBL" id="JAHKNI010000007">
    <property type="protein sequence ID" value="MBU3064206.1"/>
    <property type="molecule type" value="Genomic_DNA"/>
</dbReference>
<organism evidence="2 3">
    <name type="scientific">Nocardia albiluteola</name>
    <dbReference type="NCBI Taxonomy" id="2842303"/>
    <lineage>
        <taxon>Bacteria</taxon>
        <taxon>Bacillati</taxon>
        <taxon>Actinomycetota</taxon>
        <taxon>Actinomycetes</taxon>
        <taxon>Mycobacteriales</taxon>
        <taxon>Nocardiaceae</taxon>
        <taxon>Nocardia</taxon>
    </lineage>
</organism>
<reference evidence="2 3" key="1">
    <citation type="submission" date="2021-06" db="EMBL/GenBank/DDBJ databases">
        <title>Actinomycetes sequencing.</title>
        <authorList>
            <person name="Shan Q."/>
        </authorList>
    </citation>
    <scope>NUCLEOTIDE SEQUENCE [LARGE SCALE GENOMIC DNA]</scope>
    <source>
        <strain evidence="2 3">NEAU-G5</strain>
    </source>
</reference>
<evidence type="ECO:0000313" key="2">
    <source>
        <dbReference type="EMBL" id="MBU3064206.1"/>
    </source>
</evidence>
<sequence length="168" mass="18655">MLRRNIIGHRTMISGTYILSGSLLLISAALFYSGVPNAVTRTICWCVIFFVASTGARSAYLTVSEIFPLEVRAKSFAQMRREAAARADAVVEFRRQPPAPPKCPVVLLSAGRVPRGAGKHLTDIQEHQRQYVDSLENARFETVDSMHIIQAEQPELVSARIREFLPAS</sequence>
<evidence type="ECO:0000256" key="1">
    <source>
        <dbReference type="SAM" id="Phobius"/>
    </source>
</evidence>
<dbReference type="Proteomes" id="UP000733379">
    <property type="component" value="Unassembled WGS sequence"/>
</dbReference>
<keyword evidence="1" id="KW-0812">Transmembrane</keyword>
<feature type="transmembrane region" description="Helical" evidence="1">
    <location>
        <begin position="38"/>
        <end position="56"/>
    </location>
</feature>
<name>A0ABS6B1M4_9NOCA</name>
<gene>
    <name evidence="2" type="ORF">KO481_22060</name>
</gene>
<accession>A0ABS6B1M4</accession>
<evidence type="ECO:0000313" key="3">
    <source>
        <dbReference type="Proteomes" id="UP000733379"/>
    </source>
</evidence>
<proteinExistence type="predicted"/>
<dbReference type="Gene3D" id="3.40.50.1820">
    <property type="entry name" value="alpha/beta hydrolase"/>
    <property type="match status" value="1"/>
</dbReference>
<comment type="caution">
    <text evidence="2">The sequence shown here is derived from an EMBL/GenBank/DDBJ whole genome shotgun (WGS) entry which is preliminary data.</text>
</comment>
<feature type="transmembrane region" description="Helical" evidence="1">
    <location>
        <begin position="12"/>
        <end position="32"/>
    </location>
</feature>
<dbReference type="SUPFAM" id="SSF53474">
    <property type="entry name" value="alpha/beta-Hydrolases"/>
    <property type="match status" value="1"/>
</dbReference>
<dbReference type="InterPro" id="IPR029058">
    <property type="entry name" value="AB_hydrolase_fold"/>
</dbReference>